<keyword evidence="3" id="KW-1185">Reference proteome</keyword>
<protein>
    <recommendedName>
        <fullName evidence="1">DUF2382 domain-containing protein</fullName>
    </recommendedName>
</protein>
<proteinExistence type="predicted"/>
<evidence type="ECO:0000313" key="3">
    <source>
        <dbReference type="Proteomes" id="UP000076925"/>
    </source>
</evidence>
<dbReference type="STRING" id="128403.WA1_24945"/>
<reference evidence="2 3" key="1">
    <citation type="journal article" date="2013" name="Genome Biol. Evol.">
        <title>Genomes of Stigonematalean cyanobacteria (subsection V) and the evolution of oxygenic photosynthesis from prokaryotes to plastids.</title>
        <authorList>
            <person name="Dagan T."/>
            <person name="Roettger M."/>
            <person name="Stucken K."/>
            <person name="Landan G."/>
            <person name="Koch R."/>
            <person name="Major P."/>
            <person name="Gould S.B."/>
            <person name="Goremykin V.V."/>
            <person name="Rippka R."/>
            <person name="Tandeau de Marsac N."/>
            <person name="Gugger M."/>
            <person name="Lockhart P.J."/>
            <person name="Allen J.F."/>
            <person name="Brune I."/>
            <person name="Maus I."/>
            <person name="Puhler A."/>
            <person name="Martin W.F."/>
        </authorList>
    </citation>
    <scope>NUCLEOTIDE SEQUENCE [LARGE SCALE GENOMIC DNA]</scope>
    <source>
        <strain evidence="2 3">PCC 7110</strain>
    </source>
</reference>
<dbReference type="AlphaFoldDB" id="A0A139X8F6"/>
<dbReference type="Proteomes" id="UP000076925">
    <property type="component" value="Unassembled WGS sequence"/>
</dbReference>
<organism evidence="2 3">
    <name type="scientific">Scytonema hofmannii PCC 7110</name>
    <dbReference type="NCBI Taxonomy" id="128403"/>
    <lineage>
        <taxon>Bacteria</taxon>
        <taxon>Bacillati</taxon>
        <taxon>Cyanobacteriota</taxon>
        <taxon>Cyanophyceae</taxon>
        <taxon>Nostocales</taxon>
        <taxon>Scytonemataceae</taxon>
        <taxon>Scytonema</taxon>
    </lineage>
</organism>
<dbReference type="Pfam" id="PF09557">
    <property type="entry name" value="DUF2382"/>
    <property type="match status" value="1"/>
</dbReference>
<evidence type="ECO:0000313" key="2">
    <source>
        <dbReference type="EMBL" id="KYC40984.1"/>
    </source>
</evidence>
<dbReference type="EMBL" id="ANNX02000026">
    <property type="protein sequence ID" value="KYC40984.1"/>
    <property type="molecule type" value="Genomic_DNA"/>
</dbReference>
<name>A0A139X8F6_9CYAN</name>
<dbReference type="OrthoDB" id="530231at2"/>
<evidence type="ECO:0000259" key="1">
    <source>
        <dbReference type="Pfam" id="PF09557"/>
    </source>
</evidence>
<comment type="caution">
    <text evidence="2">The sequence shown here is derived from an EMBL/GenBank/DDBJ whole genome shotgun (WGS) entry which is preliminary data.</text>
</comment>
<feature type="domain" description="DUF2382" evidence="1">
    <location>
        <begin position="150"/>
        <end position="202"/>
    </location>
</feature>
<sequence>MPSIGNKNPSKIARISTMLESLRQKVHKFTVIDRQHQLVGEVKDLIIDVNRQISFVVGISQNFDENNQMFLLSSKLVEKIDSLTKSIFLKVKKNEIKYFLETTLDKESKVNTMEENLKKLEENPQDTSQILDKIVNTNDGDRTSVDEIVRLLGERVIIDRSKRKVGEVIVRKQIETRMVQVPVRSEKLIVEQVSPERKQLAEIDLRQGEISAELEFLEVDNAHQIDSYDGSLTVSGEFSSPKIASLLLNAIALERNHGCKAVRVTIVVEDEEHQQTYQEWFARTSKSSSKS</sequence>
<accession>A0A139X8F6</accession>
<dbReference type="InterPro" id="IPR019060">
    <property type="entry name" value="DUF2382"/>
</dbReference>
<gene>
    <name evidence="2" type="ORF">WA1_24945</name>
</gene>